<dbReference type="EMBL" id="GBRH01175528">
    <property type="protein sequence ID" value="JAE22368.1"/>
    <property type="molecule type" value="Transcribed_RNA"/>
</dbReference>
<dbReference type="AlphaFoldDB" id="A0A0A9GNW1"/>
<organism evidence="1">
    <name type="scientific">Arundo donax</name>
    <name type="common">Giant reed</name>
    <name type="synonym">Donax arundinaceus</name>
    <dbReference type="NCBI Taxonomy" id="35708"/>
    <lineage>
        <taxon>Eukaryota</taxon>
        <taxon>Viridiplantae</taxon>
        <taxon>Streptophyta</taxon>
        <taxon>Embryophyta</taxon>
        <taxon>Tracheophyta</taxon>
        <taxon>Spermatophyta</taxon>
        <taxon>Magnoliopsida</taxon>
        <taxon>Liliopsida</taxon>
        <taxon>Poales</taxon>
        <taxon>Poaceae</taxon>
        <taxon>PACMAD clade</taxon>
        <taxon>Arundinoideae</taxon>
        <taxon>Arundineae</taxon>
        <taxon>Arundo</taxon>
    </lineage>
</organism>
<sequence length="90" mass="10974">MLKFFQRHKSWKQEKNCCRVHQQRTSYHLRGSHQKTGMFFQPNLKMESCHLQAPKTRVEYPKHHHSKSQLLILCRTLRLTSILFQSLRRK</sequence>
<name>A0A0A9GNW1_ARUDO</name>
<reference evidence="1" key="2">
    <citation type="journal article" date="2015" name="Data Brief">
        <title>Shoot transcriptome of the giant reed, Arundo donax.</title>
        <authorList>
            <person name="Barrero R.A."/>
            <person name="Guerrero F.D."/>
            <person name="Moolhuijzen P."/>
            <person name="Goolsby J.A."/>
            <person name="Tidwell J."/>
            <person name="Bellgard S.E."/>
            <person name="Bellgard M.I."/>
        </authorList>
    </citation>
    <scope>NUCLEOTIDE SEQUENCE</scope>
    <source>
        <tissue evidence="1">Shoot tissue taken approximately 20 cm above the soil surface</tissue>
    </source>
</reference>
<evidence type="ECO:0000313" key="1">
    <source>
        <dbReference type="EMBL" id="JAE22368.1"/>
    </source>
</evidence>
<protein>
    <submittedName>
        <fullName evidence="1">Uncharacterized protein</fullName>
    </submittedName>
</protein>
<reference evidence="1" key="1">
    <citation type="submission" date="2014-09" db="EMBL/GenBank/DDBJ databases">
        <authorList>
            <person name="Magalhaes I.L.F."/>
            <person name="Oliveira U."/>
            <person name="Santos F.R."/>
            <person name="Vidigal T.H.D.A."/>
            <person name="Brescovit A.D."/>
            <person name="Santos A.J."/>
        </authorList>
    </citation>
    <scope>NUCLEOTIDE SEQUENCE</scope>
    <source>
        <tissue evidence="1">Shoot tissue taken approximately 20 cm above the soil surface</tissue>
    </source>
</reference>
<proteinExistence type="predicted"/>
<accession>A0A0A9GNW1</accession>